<dbReference type="PANTHER" id="PTHR43611">
    <property type="entry name" value="ALPHA-D-GLUCOSE 1-PHOSPHATE PHOSPHATASE"/>
    <property type="match status" value="1"/>
</dbReference>
<accession>A0ABX0ACJ3</accession>
<keyword evidence="2" id="KW-1185">Reference proteome</keyword>
<dbReference type="InterPro" id="IPR023198">
    <property type="entry name" value="PGP-like_dom2"/>
</dbReference>
<protein>
    <submittedName>
        <fullName evidence="1">HAD family hydrolase</fullName>
    </submittedName>
</protein>
<dbReference type="Pfam" id="PF00702">
    <property type="entry name" value="Hydrolase"/>
    <property type="match status" value="1"/>
</dbReference>
<dbReference type="PANTHER" id="PTHR43611:SF3">
    <property type="entry name" value="FLAVIN MONONUCLEOTIDE HYDROLASE 1, CHLOROPLATIC"/>
    <property type="match status" value="1"/>
</dbReference>
<evidence type="ECO:0000313" key="2">
    <source>
        <dbReference type="Proteomes" id="UP001429354"/>
    </source>
</evidence>
<dbReference type="Gene3D" id="1.10.150.240">
    <property type="entry name" value="Putative phosphatase, domain 2"/>
    <property type="match status" value="1"/>
</dbReference>
<reference evidence="1 2" key="1">
    <citation type="submission" date="2018-07" db="EMBL/GenBank/DDBJ databases">
        <title>Whole genome Sequencing of Pseudoxanthomonas gei KCTC 32298 (T).</title>
        <authorList>
            <person name="Kumar S."/>
            <person name="Bansal K."/>
            <person name="Kaur A."/>
            <person name="Patil P."/>
            <person name="Sharma S."/>
            <person name="Patil P.B."/>
        </authorList>
    </citation>
    <scope>NUCLEOTIDE SEQUENCE [LARGE SCALE GENOMIC DNA]</scope>
    <source>
        <strain evidence="1 2">KCTC 32298</strain>
    </source>
</reference>
<dbReference type="GO" id="GO:0016787">
    <property type="term" value="F:hydrolase activity"/>
    <property type="evidence" value="ECO:0007669"/>
    <property type="project" value="UniProtKB-KW"/>
</dbReference>
<dbReference type="PRINTS" id="PR00413">
    <property type="entry name" value="HADHALOGNASE"/>
</dbReference>
<dbReference type="SFLD" id="SFLDS00003">
    <property type="entry name" value="Haloacid_Dehalogenase"/>
    <property type="match status" value="1"/>
</dbReference>
<organism evidence="1 2">
    <name type="scientific">Pseudoxanthomonas gei</name>
    <dbReference type="NCBI Taxonomy" id="1383030"/>
    <lineage>
        <taxon>Bacteria</taxon>
        <taxon>Pseudomonadati</taxon>
        <taxon>Pseudomonadota</taxon>
        <taxon>Gammaproteobacteria</taxon>
        <taxon>Lysobacterales</taxon>
        <taxon>Lysobacteraceae</taxon>
        <taxon>Pseudoxanthomonas</taxon>
    </lineage>
</organism>
<dbReference type="NCBIfam" id="TIGR01509">
    <property type="entry name" value="HAD-SF-IA-v3"/>
    <property type="match status" value="1"/>
</dbReference>
<sequence length="209" mass="22755">MSIALVLFDLDGVLARYEHDSRLRVLAERTGTSEAEVSRALFESGLELEADLGLYDAQAQADELARRLGAPVAIGDLIAARKAAMSADTEVLALARQLAAKTRVAILTNNNLLLRDNLAEICPPLFPLFEQRVFCSAQFGCGKPDPRIFMACLQALQTAPEACLFIDDKPDNPAGARAAGLVAHHYLNHMLLRTELVRHGLLEDRPDAP</sequence>
<dbReference type="InterPro" id="IPR023214">
    <property type="entry name" value="HAD_sf"/>
</dbReference>
<dbReference type="SFLD" id="SFLDG01129">
    <property type="entry name" value="C1.5:_HAD__Beta-PGM__Phosphata"/>
    <property type="match status" value="1"/>
</dbReference>
<dbReference type="InterPro" id="IPR006439">
    <property type="entry name" value="HAD-SF_hydro_IA"/>
</dbReference>
<dbReference type="SUPFAM" id="SSF56784">
    <property type="entry name" value="HAD-like"/>
    <property type="match status" value="1"/>
</dbReference>
<name>A0ABX0ACJ3_9GAMM</name>
<keyword evidence="1" id="KW-0378">Hydrolase</keyword>
<dbReference type="RefSeq" id="WP_162348519.1">
    <property type="nucleotide sequence ID" value="NZ_QOVG01000002.1"/>
</dbReference>
<comment type="caution">
    <text evidence="1">The sequence shown here is derived from an EMBL/GenBank/DDBJ whole genome shotgun (WGS) entry which is preliminary data.</text>
</comment>
<dbReference type="Gene3D" id="3.40.50.1000">
    <property type="entry name" value="HAD superfamily/HAD-like"/>
    <property type="match status" value="1"/>
</dbReference>
<proteinExistence type="predicted"/>
<dbReference type="EMBL" id="QOVG01000002">
    <property type="protein sequence ID" value="NDK37951.1"/>
    <property type="molecule type" value="Genomic_DNA"/>
</dbReference>
<evidence type="ECO:0000313" key="1">
    <source>
        <dbReference type="EMBL" id="NDK37951.1"/>
    </source>
</evidence>
<gene>
    <name evidence="1" type="ORF">DT603_03740</name>
</gene>
<dbReference type="InterPro" id="IPR036412">
    <property type="entry name" value="HAD-like_sf"/>
</dbReference>
<dbReference type="Proteomes" id="UP001429354">
    <property type="component" value="Unassembled WGS sequence"/>
</dbReference>